<dbReference type="OrthoDB" id="5713099at2"/>
<dbReference type="RefSeq" id="WP_076515538.1">
    <property type="nucleotide sequence ID" value="NZ_FTOH01000005.1"/>
</dbReference>
<keyword evidence="3" id="KW-1185">Reference proteome</keyword>
<sequence>MYIRAISRAALLCSTILSFNAFAAGDRVDYDLDDDGLIEITDLADLNEIRNHLDGAALYGDSTGCPEGGCNGFELTTDLDFDTNGDGQMNEQDTYWNDGQGWEPIGANSLNPFTTNFHGNGHQIRNLYIDRTGNAGLFGYIEGTSTRPSTITQLAITGPMTSITARYDAGVLAVRARYTSIDRIFITGIVNADQYAGGLTGLSYDSTVSNVFSSAAILTGGPQGGLIGRLSDSSLSNSMSTGYVESGGGLLRYSNWSISEFSYWATDASGQAASSGNDISYFGALLSELQCPASSDNDTCTDSGILYESWSSEVWDFGTGQQLPGLIMGGRIYRDSDGDGALDEDDAYPDTFGSSMDTDEDGYIDSFTPGCDASCRINSGLILDAFPSAAAAYLDADLDGLVDEWADGCDATCQANSGLTYDDYPDDRDNDGITNAVDTDDNNDGITDADADSDGLIDIASLEELSAIRFALDGSGQVMTEESLPDTSGCPIILWQGTAQQRCHGYELISDLDFDTNGDGQMNELDTYWNDGEGWEPIGSAHFSSAFNADFHGNGHQIRNLYIDRDVHAGLFTSIQGAIKVTQVAITGPMTSITGRYDVGALAGRINYAEIDSVFVSALISSQGNAGGLAGKTGNSNVSNVFSSAAILQGNYQGGLIGAARNSTLANSLSTGYVANGYGLLGYSYPNNNESLYWATDTSGQATSAGTNASYFGALLSELQCPTDPNDDSCTSKGTLYENWDSDVWDFGSDRQLPGLIMNGVVYRDSDGDGTLDVNLNAPSVALILTQAGREEATIVEGMGDITIEAIISDEDDWDAHFIEWSSNDINLADSYELGNSITFSSDGLVAGDYTISATVTDNGVPQLSDTAEMTIRVISNVDPAPAASSGGGGSGGGAIFWLLALLSAPLLMGRVRA</sequence>
<accession>A0A1N7MHN8</accession>
<keyword evidence="1" id="KW-0732">Signal</keyword>
<name>A0A1N7MHN8_9GAMM</name>
<evidence type="ECO:0000313" key="3">
    <source>
        <dbReference type="Proteomes" id="UP000185639"/>
    </source>
</evidence>
<dbReference type="PROSITE" id="PS00018">
    <property type="entry name" value="EF_HAND_1"/>
    <property type="match status" value="1"/>
</dbReference>
<evidence type="ECO:0000313" key="2">
    <source>
        <dbReference type="EMBL" id="SIS85587.1"/>
    </source>
</evidence>
<dbReference type="Gene3D" id="2.160.20.110">
    <property type="match status" value="2"/>
</dbReference>
<protein>
    <recommendedName>
        <fullName evidence="4">The GLUG motif-containing protein</fullName>
    </recommendedName>
</protein>
<dbReference type="AlphaFoldDB" id="A0A1N7MHN8"/>
<dbReference type="STRING" id="484498.SAMN05421686_105191"/>
<proteinExistence type="predicted"/>
<reference evidence="3" key="1">
    <citation type="submission" date="2017-01" db="EMBL/GenBank/DDBJ databases">
        <authorList>
            <person name="Varghese N."/>
            <person name="Submissions S."/>
        </authorList>
    </citation>
    <scope>NUCLEOTIDE SEQUENCE [LARGE SCALE GENOMIC DNA]</scope>
    <source>
        <strain evidence="3">DSM 24913</strain>
    </source>
</reference>
<dbReference type="EMBL" id="FTOH01000005">
    <property type="protein sequence ID" value="SIS85587.1"/>
    <property type="molecule type" value="Genomic_DNA"/>
</dbReference>
<feature type="signal peptide" evidence="1">
    <location>
        <begin position="1"/>
        <end position="23"/>
    </location>
</feature>
<dbReference type="InterPro" id="IPR018247">
    <property type="entry name" value="EF_Hand_1_Ca_BS"/>
</dbReference>
<evidence type="ECO:0000256" key="1">
    <source>
        <dbReference type="SAM" id="SignalP"/>
    </source>
</evidence>
<gene>
    <name evidence="2" type="ORF">SAMN05421686_105191</name>
</gene>
<feature type="chain" id="PRO_5012003689" description="The GLUG motif-containing protein" evidence="1">
    <location>
        <begin position="24"/>
        <end position="914"/>
    </location>
</feature>
<dbReference type="Proteomes" id="UP000185639">
    <property type="component" value="Unassembled WGS sequence"/>
</dbReference>
<organism evidence="2 3">
    <name type="scientific">Thalassolituus maritimus</name>
    <dbReference type="NCBI Taxonomy" id="484498"/>
    <lineage>
        <taxon>Bacteria</taxon>
        <taxon>Pseudomonadati</taxon>
        <taxon>Pseudomonadota</taxon>
        <taxon>Gammaproteobacteria</taxon>
        <taxon>Oceanospirillales</taxon>
        <taxon>Oceanospirillaceae</taxon>
        <taxon>Thalassolituus</taxon>
    </lineage>
</organism>
<evidence type="ECO:0008006" key="4">
    <source>
        <dbReference type="Google" id="ProtNLM"/>
    </source>
</evidence>